<protein>
    <submittedName>
        <fullName evidence="1">Uncharacterized protein</fullName>
    </submittedName>
</protein>
<accession>A0AB73IN96</accession>
<gene>
    <name evidence="1" type="ORF">J2793_006955</name>
</gene>
<sequence length="140" mass="15560">MFFTQNNWEVTNGTLAQLAAPLRPWSRMALTTVAPKFLIELDTPPETSNFRFLLASGVEELLDIAATPGSRIVAAHVVVFGEREQGPRFEPLFEIRRTTQVTTPAIHSYRRHDGSWAALEFPASCAQTTDGQVTVFSLEP</sequence>
<dbReference type="RefSeq" id="WP_392396083.1">
    <property type="nucleotide sequence ID" value="NZ_JAURTK010000021.1"/>
</dbReference>
<name>A0AB73IN96_9BURK</name>
<evidence type="ECO:0000313" key="1">
    <source>
        <dbReference type="EMBL" id="MDP9651480.1"/>
    </source>
</evidence>
<dbReference type="Proteomes" id="UP001229486">
    <property type="component" value="Unassembled WGS sequence"/>
</dbReference>
<organism evidence="1 2">
    <name type="scientific">Paraburkholderia caledonica</name>
    <dbReference type="NCBI Taxonomy" id="134536"/>
    <lineage>
        <taxon>Bacteria</taxon>
        <taxon>Pseudomonadati</taxon>
        <taxon>Pseudomonadota</taxon>
        <taxon>Betaproteobacteria</taxon>
        <taxon>Burkholderiales</taxon>
        <taxon>Burkholderiaceae</taxon>
        <taxon>Paraburkholderia</taxon>
    </lineage>
</organism>
<evidence type="ECO:0000313" key="2">
    <source>
        <dbReference type="Proteomes" id="UP001229486"/>
    </source>
</evidence>
<reference evidence="1" key="1">
    <citation type="submission" date="2023-07" db="EMBL/GenBank/DDBJ databases">
        <title>Sorghum-associated microbial communities from plants grown in Nebraska, USA.</title>
        <authorList>
            <person name="Schachtman D."/>
        </authorList>
    </citation>
    <scope>NUCLEOTIDE SEQUENCE</scope>
    <source>
        <strain evidence="1">DS1061</strain>
    </source>
</reference>
<comment type="caution">
    <text evidence="1">The sequence shown here is derived from an EMBL/GenBank/DDBJ whole genome shotgun (WGS) entry which is preliminary data.</text>
</comment>
<proteinExistence type="predicted"/>
<dbReference type="AlphaFoldDB" id="A0AB73IN96"/>
<dbReference type="EMBL" id="JAURTK010000021">
    <property type="protein sequence ID" value="MDP9651480.1"/>
    <property type="molecule type" value="Genomic_DNA"/>
</dbReference>